<dbReference type="InterPro" id="IPR043129">
    <property type="entry name" value="ATPase_NBD"/>
</dbReference>
<proteinExistence type="inferred from homology"/>
<evidence type="ECO:0000259" key="3">
    <source>
        <dbReference type="Pfam" id="PF16861"/>
    </source>
</evidence>
<dbReference type="Pfam" id="PF16861">
    <property type="entry name" value="Carbam_trans_C"/>
    <property type="match status" value="1"/>
</dbReference>
<dbReference type="GO" id="GO:0003824">
    <property type="term" value="F:catalytic activity"/>
    <property type="evidence" value="ECO:0007669"/>
    <property type="project" value="InterPro"/>
</dbReference>
<dbReference type="SUPFAM" id="SSF53067">
    <property type="entry name" value="Actin-like ATPase domain"/>
    <property type="match status" value="1"/>
</dbReference>
<dbReference type="CDD" id="cd24098">
    <property type="entry name" value="ASKHA_NBD_TobZ_N"/>
    <property type="match status" value="1"/>
</dbReference>
<organism evidence="4 5">
    <name type="scientific">Candidatus Gottesmanbacteria bacterium RBG_16_37_8</name>
    <dbReference type="NCBI Taxonomy" id="1798371"/>
    <lineage>
        <taxon>Bacteria</taxon>
        <taxon>Candidatus Gottesmaniibacteriota</taxon>
    </lineage>
</organism>
<evidence type="ECO:0000259" key="2">
    <source>
        <dbReference type="Pfam" id="PF02543"/>
    </source>
</evidence>
<dbReference type="Gene3D" id="3.90.870.20">
    <property type="entry name" value="Carbamoyltransferase, C-terminal domain"/>
    <property type="match status" value="1"/>
</dbReference>
<dbReference type="InterPro" id="IPR003696">
    <property type="entry name" value="Carbtransf_dom"/>
</dbReference>
<comment type="caution">
    <text evidence="4">The sequence shown here is derived from an EMBL/GenBank/DDBJ whole genome shotgun (WGS) entry which is preliminary data.</text>
</comment>
<dbReference type="Pfam" id="PF02543">
    <property type="entry name" value="Carbam_trans_N"/>
    <property type="match status" value="1"/>
</dbReference>
<sequence length="589" mass="66423">MIILGVSCYYHDAAAAIIKDGQIIAAAEEERFSRKKHDSSFPKNAIDFCLKSAAVTPKELDYVVFYEKPFRKFHRILISSLSTYPRSAYAFREAMRIWLTQKLWIKSEIASYLKLPEQKVLFSQHHLSHAASCFYPSPYKESAIMTIDGVGEWATASYGIGQDNKITILKEIYYPQSLGLLYSTFTAFLGFEVNEGEWKVMGLAPYGKPKYQDKVWQVVKANQDGSFSLDFSYFSYQYSDSTAYSGKFIDLFGPPVAPQQSHLVTERSADLAASIQVVTEELLLNMAKNLHKATKLNNLCLAGGVALNSVANYRLLKDSGFKNIYIQPAAGDSGGALGAALYLYHHVLNKQNRQIQTNAYFGSQYDNNEIESALNHLRGGNQHDFSSDGDPDLIGDSSEVKIKKLLYDKLVDYISQKIIEGKVIGWHQGRFEWGPRALGNRSILADPRNPKMKDIINAKVKFREAFRPFAPSVLAEKANLVFDLPTTSNHYPLRFMLYVVPVKPDWRKKVPAITHADNTARPQVVFRKENPLYYSLIEAFYKKTGVPLLLNTSFNLKGEPIVNSPEDAYSTFQRSGIDILVMGNYVCEK</sequence>
<dbReference type="AlphaFoldDB" id="A0A1F5YSR4"/>
<feature type="domain" description="Carbamoyltransferase" evidence="2">
    <location>
        <begin position="3"/>
        <end position="341"/>
    </location>
</feature>
<dbReference type="Proteomes" id="UP000176665">
    <property type="component" value="Unassembled WGS sequence"/>
</dbReference>
<evidence type="ECO:0000313" key="5">
    <source>
        <dbReference type="Proteomes" id="UP000176665"/>
    </source>
</evidence>
<gene>
    <name evidence="4" type="ORF">A2W14_03510</name>
</gene>
<reference evidence="4 5" key="1">
    <citation type="journal article" date="2016" name="Nat. Commun.">
        <title>Thousands of microbial genomes shed light on interconnected biogeochemical processes in an aquifer system.</title>
        <authorList>
            <person name="Anantharaman K."/>
            <person name="Brown C.T."/>
            <person name="Hug L.A."/>
            <person name="Sharon I."/>
            <person name="Castelle C.J."/>
            <person name="Probst A.J."/>
            <person name="Thomas B.C."/>
            <person name="Singh A."/>
            <person name="Wilkins M.J."/>
            <person name="Karaoz U."/>
            <person name="Brodie E.L."/>
            <person name="Williams K.H."/>
            <person name="Hubbard S.S."/>
            <person name="Banfield J.F."/>
        </authorList>
    </citation>
    <scope>NUCLEOTIDE SEQUENCE [LARGE SCALE GENOMIC DNA]</scope>
</reference>
<protein>
    <recommendedName>
        <fullName evidence="6">Carbamoyltransferase</fullName>
    </recommendedName>
</protein>
<dbReference type="InterPro" id="IPR038152">
    <property type="entry name" value="Carbam_trans_C_sf"/>
</dbReference>
<dbReference type="Gene3D" id="3.30.420.40">
    <property type="match status" value="2"/>
</dbReference>
<dbReference type="InterPro" id="IPR051338">
    <property type="entry name" value="NodU/CmcH_Carbamoyltrnsfr"/>
</dbReference>
<dbReference type="STRING" id="1798371.A2W14_03510"/>
<dbReference type="PANTHER" id="PTHR34847:SF1">
    <property type="entry name" value="NODULATION PROTEIN U"/>
    <property type="match status" value="1"/>
</dbReference>
<comment type="similarity">
    <text evidence="1">Belongs to the NodU/CmcH family.</text>
</comment>
<dbReference type="PANTHER" id="PTHR34847">
    <property type="entry name" value="NODULATION PROTEIN U"/>
    <property type="match status" value="1"/>
</dbReference>
<evidence type="ECO:0000313" key="4">
    <source>
        <dbReference type="EMBL" id="OGG03145.1"/>
    </source>
</evidence>
<dbReference type="InterPro" id="IPR031730">
    <property type="entry name" value="Carbam_trans_C"/>
</dbReference>
<accession>A0A1F5YSR4</accession>
<evidence type="ECO:0008006" key="6">
    <source>
        <dbReference type="Google" id="ProtNLM"/>
    </source>
</evidence>
<evidence type="ECO:0000256" key="1">
    <source>
        <dbReference type="ARBA" id="ARBA00006129"/>
    </source>
</evidence>
<feature type="domain" description="Carbamoyltransferase C-terminal" evidence="3">
    <location>
        <begin position="416"/>
        <end position="589"/>
    </location>
</feature>
<dbReference type="EMBL" id="MFJA01000038">
    <property type="protein sequence ID" value="OGG03145.1"/>
    <property type="molecule type" value="Genomic_DNA"/>
</dbReference>
<name>A0A1F5YSR4_9BACT</name>